<dbReference type="PANTHER" id="PTHR33463:SF28">
    <property type="entry name" value="VTA1_CALLOSE SYNTHASE N-TERMINAL DOMAIN-CONTAINING PROTEIN"/>
    <property type="match status" value="1"/>
</dbReference>
<keyword evidence="2" id="KW-1185">Reference proteome</keyword>
<accession>A0A6P5EPN5</accession>
<dbReference type="InterPro" id="IPR032675">
    <property type="entry name" value="LRR_dom_sf"/>
</dbReference>
<dbReference type="Gene3D" id="3.80.10.10">
    <property type="entry name" value="Ribonuclease Inhibitor"/>
    <property type="match status" value="2"/>
</dbReference>
<dbReference type="SUPFAM" id="SSF52058">
    <property type="entry name" value="L domain-like"/>
    <property type="match status" value="1"/>
</dbReference>
<evidence type="ECO:0000313" key="3">
    <source>
        <dbReference type="RefSeq" id="XP_020085462.1"/>
    </source>
</evidence>
<reference evidence="2" key="1">
    <citation type="journal article" date="2015" name="Nat. Genet.">
        <title>The pineapple genome and the evolution of CAM photosynthesis.</title>
        <authorList>
            <person name="Ming R."/>
            <person name="VanBuren R."/>
            <person name="Wai C.M."/>
            <person name="Tang H."/>
            <person name="Schatz M.C."/>
            <person name="Bowers J.E."/>
            <person name="Lyons E."/>
            <person name="Wang M.L."/>
            <person name="Chen J."/>
            <person name="Biggers E."/>
            <person name="Zhang J."/>
            <person name="Huang L."/>
            <person name="Zhang L."/>
            <person name="Miao W."/>
            <person name="Zhang J."/>
            <person name="Ye Z."/>
            <person name="Miao C."/>
            <person name="Lin Z."/>
            <person name="Wang H."/>
            <person name="Zhou H."/>
            <person name="Yim W.C."/>
            <person name="Priest H.D."/>
            <person name="Zheng C."/>
            <person name="Woodhouse M."/>
            <person name="Edger P.P."/>
            <person name="Guyot R."/>
            <person name="Guo H.B."/>
            <person name="Guo H."/>
            <person name="Zheng G."/>
            <person name="Singh R."/>
            <person name="Sharma A."/>
            <person name="Min X."/>
            <person name="Zheng Y."/>
            <person name="Lee H."/>
            <person name="Gurtowski J."/>
            <person name="Sedlazeck F.J."/>
            <person name="Harkess A."/>
            <person name="McKain M.R."/>
            <person name="Liao Z."/>
            <person name="Fang J."/>
            <person name="Liu J."/>
            <person name="Zhang X."/>
            <person name="Zhang Q."/>
            <person name="Hu W."/>
            <person name="Qin Y."/>
            <person name="Wang K."/>
            <person name="Chen L.Y."/>
            <person name="Shirley N."/>
            <person name="Lin Y.R."/>
            <person name="Liu L.Y."/>
            <person name="Hernandez A.G."/>
            <person name="Wright C.L."/>
            <person name="Bulone V."/>
            <person name="Tuskan G.A."/>
            <person name="Heath K."/>
            <person name="Zee F."/>
            <person name="Moore P.H."/>
            <person name="Sunkar R."/>
            <person name="Leebens-Mack J.H."/>
            <person name="Mockler T."/>
            <person name="Bennetzen J.L."/>
            <person name="Freeling M."/>
            <person name="Sankoff D."/>
            <person name="Paterson A.H."/>
            <person name="Zhu X."/>
            <person name="Yang X."/>
            <person name="Smith J.A."/>
            <person name="Cushman J.C."/>
            <person name="Paull R.E."/>
            <person name="Yu Q."/>
        </authorList>
    </citation>
    <scope>NUCLEOTIDE SEQUENCE [LARGE SCALE GENOMIC DNA]</scope>
    <source>
        <strain evidence="2">cv. F153</strain>
    </source>
</reference>
<dbReference type="Pfam" id="PF23247">
    <property type="entry name" value="LRR_RPS2"/>
    <property type="match status" value="1"/>
</dbReference>
<gene>
    <name evidence="3" type="primary">LOC109708222</name>
</gene>
<sequence length="1029" mass="115690">MDIFSFKYESAKRAVLRILLDGSAHKMYVEAWRGVGATALLREVAEEVEARGKRKFETVIQVVLPAPFRNGREMQRAVAEQLNLLLPLPPSVTAAAFDAADEDDDFSGVEFSYRDPLSEVAEEINRAVRDRSGVLLVLCNNIAGGKLIDANGLGIPIDRQGSQNAVLWTSGMNISREGASASADLIVKIEPPNKAAALDLVYKEAVRIARYIDESSGGRLRTTPLIVLHCFWYCLLLLRRAAFNPSALLLPDGGRPLEAAVKYFVCDGILQGDDAAAWEIGKALAPVIGSIVNDQYWQEEITSSTWTPRLSELRLPPKTLLIDSITQGDWVKSLSLETKSYRWISICSPQNNNPEPWDFLSKLYGSSVMSDVSSFSGHFEKTLKALPYDFFDHFSNVRVLDLLGCIVSPIGHSSFLRLCNLRMLRLERCEVTSLDPNSHSSAPEGRREPILFDNLWVLNLYNSDAGAFLLAGKAFELMPNLLELDLKEGTSLLHQIALNELREHMHRLEVLKLSGNVSTNFLPRSLSMAISLKELILNDCNGLEYLNFNLPATIETISLQRCASLKEVELVDPAAAPLPNLKTFRLSGSKLIAKLSPQGCRKLENVDLQELTGLEVLDLSCTTIKAVDISKLSQLKQLFLLGCEQLRRVAGLDKGPRLDVLYLDNYNGGGACDVDPCLDSFQNQRQSELTKETNDADQRLFHAHVVVKDVRLFRSLRDAFPDSSRAKSRFHIHVKGSSTAKRGTNIGTTTRSNATITSASCYADVLNTMIDRHRRHHPSPPAMHLNNHIEVDGGCDSRIVEEIGFTSIMAFANSLFIRGNTSNFTISIPLRDLKCLRIKRCPNMEFIFSWGDEYNYLLESESIWLSQLPRLKALCREGRIEQLKHIDLEFCARLEYVFSSLSELHELETIKIRYCCNLKAIFIVDYVCYPKLLPKLRSIHLQALPKLRHICEPNINAPLLEELKLRGCFNLRKLPLVGQSNARSVRAVKISCEKYWWDKLQRYGLKSYRLSSLYNPKFSPDYKKPMKAR</sequence>
<dbReference type="Proteomes" id="UP000515123">
    <property type="component" value="Linkage group 1"/>
</dbReference>
<dbReference type="OrthoDB" id="664352at2759"/>
<evidence type="ECO:0000313" key="2">
    <source>
        <dbReference type="Proteomes" id="UP000515123"/>
    </source>
</evidence>
<feature type="domain" description="Disease resistance protein At4g27190-like leucine-rich repeats" evidence="1">
    <location>
        <begin position="881"/>
        <end position="974"/>
    </location>
</feature>
<proteinExistence type="predicted"/>
<dbReference type="RefSeq" id="XP_020085462.1">
    <property type="nucleotide sequence ID" value="XM_020229873.1"/>
</dbReference>
<dbReference type="InterPro" id="IPR057135">
    <property type="entry name" value="At4g27190-like_LRR"/>
</dbReference>
<dbReference type="PANTHER" id="PTHR33463">
    <property type="entry name" value="NB-ARC DOMAIN-CONTAINING PROTEIN-RELATED"/>
    <property type="match status" value="1"/>
</dbReference>
<dbReference type="AlphaFoldDB" id="A0A6P5EPN5"/>
<reference evidence="3" key="2">
    <citation type="submission" date="2025-08" db="UniProtKB">
        <authorList>
            <consortium name="RefSeq"/>
        </authorList>
    </citation>
    <scope>IDENTIFICATION</scope>
    <source>
        <tissue evidence="3">Leaf</tissue>
    </source>
</reference>
<name>A0A6P5EPN5_ANACO</name>
<dbReference type="GeneID" id="109708222"/>
<dbReference type="InterPro" id="IPR050905">
    <property type="entry name" value="Plant_NBS-LRR"/>
</dbReference>
<evidence type="ECO:0000259" key="1">
    <source>
        <dbReference type="Pfam" id="PF23247"/>
    </source>
</evidence>
<organism evidence="2 3">
    <name type="scientific">Ananas comosus</name>
    <name type="common">Pineapple</name>
    <name type="synonym">Ananas ananas</name>
    <dbReference type="NCBI Taxonomy" id="4615"/>
    <lineage>
        <taxon>Eukaryota</taxon>
        <taxon>Viridiplantae</taxon>
        <taxon>Streptophyta</taxon>
        <taxon>Embryophyta</taxon>
        <taxon>Tracheophyta</taxon>
        <taxon>Spermatophyta</taxon>
        <taxon>Magnoliopsida</taxon>
        <taxon>Liliopsida</taxon>
        <taxon>Poales</taxon>
        <taxon>Bromeliaceae</taxon>
        <taxon>Bromelioideae</taxon>
        <taxon>Ananas</taxon>
    </lineage>
</organism>
<protein>
    <submittedName>
        <fullName evidence="3">Uncharacterized protein LOC109708222</fullName>
    </submittedName>
</protein>